<accession>A0A182UU07</accession>
<evidence type="ECO:0000313" key="1">
    <source>
        <dbReference type="EnsemblMetazoa" id="AMEM003626-PA"/>
    </source>
</evidence>
<dbReference type="VEuPathDB" id="VectorBase:AMEM003626"/>
<organism evidence="1 2">
    <name type="scientific">Anopheles merus</name>
    <name type="common">Mosquito</name>
    <dbReference type="NCBI Taxonomy" id="30066"/>
    <lineage>
        <taxon>Eukaryota</taxon>
        <taxon>Metazoa</taxon>
        <taxon>Ecdysozoa</taxon>
        <taxon>Arthropoda</taxon>
        <taxon>Hexapoda</taxon>
        <taxon>Insecta</taxon>
        <taxon>Pterygota</taxon>
        <taxon>Neoptera</taxon>
        <taxon>Endopterygota</taxon>
        <taxon>Diptera</taxon>
        <taxon>Nematocera</taxon>
        <taxon>Culicoidea</taxon>
        <taxon>Culicidae</taxon>
        <taxon>Anophelinae</taxon>
        <taxon>Anopheles</taxon>
    </lineage>
</organism>
<dbReference type="AlphaFoldDB" id="A0A182UU07"/>
<proteinExistence type="predicted"/>
<reference evidence="1" key="1">
    <citation type="submission" date="2020-05" db="UniProtKB">
        <authorList>
            <consortium name="EnsemblMetazoa"/>
        </authorList>
    </citation>
    <scope>IDENTIFICATION</scope>
    <source>
        <strain evidence="1">MAF</strain>
    </source>
</reference>
<protein>
    <submittedName>
        <fullName evidence="1">Uncharacterized protein</fullName>
    </submittedName>
</protein>
<name>A0A182UU07_ANOME</name>
<keyword evidence="2" id="KW-1185">Reference proteome</keyword>
<dbReference type="Proteomes" id="UP000075903">
    <property type="component" value="Unassembled WGS sequence"/>
</dbReference>
<sequence>MVHHRVGQIGAEKPVPLVHQRRDDELKEPGLYLRHRRRLPVAQGRHRQVELPLVVALPEELLAHLGAPLLADVPRAARVRDVRTLERYLQDEVAVGGVAHVQRIPAQVVPEPADKLLLPRNVRRQYERADLPLQLGPYVLHLFRDAALQQAADGRPPVMVLQHGRVLVQRRQMVGGRYQERLVHARMVEIVRDGTDQRGHDFERAQILQNALLLQEAVHRLRDVRRVYRVVHEIPTTSDRLERKRVEAPVVDAIENALHLTVQHIVQDGLIEGEAARQQLLPAALVHGEEAAGTGVPPPGQLAALLRHQCLEQGPVLFGDSSHGRTVQCPPRIVLLHLVVTVQQHYGWGGRESEEVQEEGQKLIHGTGICNI</sequence>
<dbReference type="EnsemblMetazoa" id="AMEM003626-RA">
    <property type="protein sequence ID" value="AMEM003626-PA"/>
    <property type="gene ID" value="AMEM003626"/>
</dbReference>
<evidence type="ECO:0000313" key="2">
    <source>
        <dbReference type="Proteomes" id="UP000075903"/>
    </source>
</evidence>